<protein>
    <recommendedName>
        <fullName evidence="6">Aminotransferase</fullName>
        <ecNumber evidence="6">2.6.1.-</ecNumber>
    </recommendedName>
</protein>
<dbReference type="InterPro" id="IPR004838">
    <property type="entry name" value="NHTrfase_class1_PyrdxlP-BS"/>
</dbReference>
<keyword evidence="3 6" id="KW-0032">Aminotransferase</keyword>
<dbReference type="PROSITE" id="PS00105">
    <property type="entry name" value="AA_TRANSFER_CLASS_1"/>
    <property type="match status" value="1"/>
</dbReference>
<comment type="similarity">
    <text evidence="2 6">Belongs to the class-I pyridoxal-phosphate-dependent aminotransferase family.</text>
</comment>
<dbReference type="InterPro" id="IPR050596">
    <property type="entry name" value="AspAT/PAT-like"/>
</dbReference>
<dbReference type="EC" id="2.6.1.-" evidence="6"/>
<keyword evidence="4 6" id="KW-0808">Transferase</keyword>
<dbReference type="InterPro" id="IPR004839">
    <property type="entry name" value="Aminotransferase_I/II_large"/>
</dbReference>
<evidence type="ECO:0000259" key="7">
    <source>
        <dbReference type="Pfam" id="PF00155"/>
    </source>
</evidence>
<dbReference type="AlphaFoldDB" id="E0XQA3"/>
<feature type="domain" description="Aminotransferase class I/classII large" evidence="7">
    <location>
        <begin position="47"/>
        <end position="395"/>
    </location>
</feature>
<evidence type="ECO:0000313" key="8">
    <source>
        <dbReference type="EMBL" id="ADI16594.1"/>
    </source>
</evidence>
<evidence type="ECO:0000256" key="3">
    <source>
        <dbReference type="ARBA" id="ARBA00022576"/>
    </source>
</evidence>
<dbReference type="InterPro" id="IPR015421">
    <property type="entry name" value="PyrdxlP-dep_Trfase_major"/>
</dbReference>
<organism evidence="8">
    <name type="scientific">uncultured gamma proteobacterium HF0010_01E20</name>
    <dbReference type="NCBI Taxonomy" id="710977"/>
    <lineage>
        <taxon>Bacteria</taxon>
        <taxon>Pseudomonadati</taxon>
        <taxon>Pseudomonadota</taxon>
        <taxon>Gammaproteobacteria</taxon>
        <taxon>environmental samples</taxon>
    </lineage>
</organism>
<dbReference type="CDD" id="cd00609">
    <property type="entry name" value="AAT_like"/>
    <property type="match status" value="1"/>
</dbReference>
<dbReference type="GO" id="GO:0008483">
    <property type="term" value="F:transaminase activity"/>
    <property type="evidence" value="ECO:0007669"/>
    <property type="project" value="UniProtKB-KW"/>
</dbReference>
<dbReference type="Gene3D" id="3.40.640.10">
    <property type="entry name" value="Type I PLP-dependent aspartate aminotransferase-like (Major domain)"/>
    <property type="match status" value="1"/>
</dbReference>
<reference evidence="8" key="1">
    <citation type="journal article" date="2011" name="Environ. Microbiol.">
        <title>Time-series analyses of Monterey Bay coastal microbial picoplankton using a 'genome proxy' microarray.</title>
        <authorList>
            <person name="Rich V.I."/>
            <person name="Pham V.D."/>
            <person name="Eppley J."/>
            <person name="Shi Y."/>
            <person name="DeLong E.F."/>
        </authorList>
    </citation>
    <scope>NUCLEOTIDE SEQUENCE</scope>
</reference>
<dbReference type="EMBL" id="GU474841">
    <property type="protein sequence ID" value="ADI16594.1"/>
    <property type="molecule type" value="Genomic_DNA"/>
</dbReference>
<comment type="cofactor">
    <cofactor evidence="1 6">
        <name>pyridoxal 5'-phosphate</name>
        <dbReference type="ChEBI" id="CHEBI:597326"/>
    </cofactor>
</comment>
<name>E0XQA3_9GAMM</name>
<evidence type="ECO:0000256" key="2">
    <source>
        <dbReference type="ARBA" id="ARBA00007441"/>
    </source>
</evidence>
<evidence type="ECO:0000256" key="6">
    <source>
        <dbReference type="RuleBase" id="RU000481"/>
    </source>
</evidence>
<dbReference type="GO" id="GO:0030170">
    <property type="term" value="F:pyridoxal phosphate binding"/>
    <property type="evidence" value="ECO:0007669"/>
    <property type="project" value="InterPro"/>
</dbReference>
<evidence type="ECO:0000256" key="1">
    <source>
        <dbReference type="ARBA" id="ARBA00001933"/>
    </source>
</evidence>
<dbReference type="SUPFAM" id="SSF53383">
    <property type="entry name" value="PLP-dependent transferases"/>
    <property type="match status" value="1"/>
</dbReference>
<accession>E0XQA3</accession>
<dbReference type="GO" id="GO:0006520">
    <property type="term" value="P:amino acid metabolic process"/>
    <property type="evidence" value="ECO:0007669"/>
    <property type="project" value="InterPro"/>
</dbReference>
<dbReference type="PANTHER" id="PTHR46383">
    <property type="entry name" value="ASPARTATE AMINOTRANSFERASE"/>
    <property type="match status" value="1"/>
</dbReference>
<dbReference type="Pfam" id="PF00155">
    <property type="entry name" value="Aminotran_1_2"/>
    <property type="match status" value="1"/>
</dbReference>
<sequence>MHVNRNNSSQESIRQSYMFSKRSLEIDPFIVMQLVQRANEFEAAGKTVVHFEVGEPDFETAEPVIMAAKSAIDLGRTKYTVALGVPELRDRISQYYLDQGVIVDSNRIVITSGASGGLTLLAALLLNPEDELLITDPGYPCNDVFARLVGARPRPINVDAENRFQPTFSDFVDAWGVNTRAALLASPGNPTGTMLDQKDLAAMAGFARESGGAVILDEIYQGLHHRPVAYSTGLAVSDNLFILNSFSKYFGMTGWRLGWVVVPEEAIDPITKLAQNLFISPNAPAQYGALAAFDDQALATYEARREIFAQRAVLMADGLKRLGFQIPVTPDGAFYHYVDASHTGMTSRDFCWRLMDEFQVAVTPGSDFGVHNADRYARFAYTRASDAIEEGLARIAKALAAWGINT</sequence>
<keyword evidence="5" id="KW-0663">Pyridoxal phosphate</keyword>
<evidence type="ECO:0000256" key="5">
    <source>
        <dbReference type="ARBA" id="ARBA00022898"/>
    </source>
</evidence>
<evidence type="ECO:0000256" key="4">
    <source>
        <dbReference type="ARBA" id="ARBA00022679"/>
    </source>
</evidence>
<dbReference type="InterPro" id="IPR015424">
    <property type="entry name" value="PyrdxlP-dep_Trfase"/>
</dbReference>
<dbReference type="PANTHER" id="PTHR46383:SF2">
    <property type="entry name" value="AMINOTRANSFERASE"/>
    <property type="match status" value="1"/>
</dbReference>
<proteinExistence type="inferred from homology"/>